<gene>
    <name evidence="1" type="ORF">VitviT2T_016726</name>
</gene>
<dbReference type="PANTHER" id="PTHR42648">
    <property type="entry name" value="TRANSPOSASE, PUTATIVE-RELATED"/>
    <property type="match status" value="1"/>
</dbReference>
<protein>
    <recommendedName>
        <fullName evidence="3">Retrovirus-related Pol polyprotein from transposon TNT 1-94</fullName>
    </recommendedName>
</protein>
<dbReference type="InterPro" id="IPR039537">
    <property type="entry name" value="Retrotran_Ty1/copia-like"/>
</dbReference>
<accession>A0ABY9CU78</accession>
<sequence>MYVVEWWTTKNIMGEAVSTACFLINKCPSTAINMKTPMEKWSDKPADYNGLKVFGCLAYAHIKQDKLQPRALKVYFYRVSRKGKRI</sequence>
<reference evidence="1 2" key="1">
    <citation type="journal article" date="2023" name="Hortic Res">
        <title>The complete reference genome for grapevine (Vitis vinifera L.) genetics and breeding.</title>
        <authorList>
            <person name="Shi X."/>
            <person name="Cao S."/>
            <person name="Wang X."/>
            <person name="Huang S."/>
            <person name="Wang Y."/>
            <person name="Liu Z."/>
            <person name="Liu W."/>
            <person name="Leng X."/>
            <person name="Peng Y."/>
            <person name="Wang N."/>
            <person name="Wang Y."/>
            <person name="Ma Z."/>
            <person name="Xu X."/>
            <person name="Zhang F."/>
            <person name="Xue H."/>
            <person name="Zhong H."/>
            <person name="Wang Y."/>
            <person name="Zhang K."/>
            <person name="Velt A."/>
            <person name="Avia K."/>
            <person name="Holtgrawe D."/>
            <person name="Grimplet J."/>
            <person name="Matus J.T."/>
            <person name="Ware D."/>
            <person name="Wu X."/>
            <person name="Wang H."/>
            <person name="Liu C."/>
            <person name="Fang Y."/>
            <person name="Rustenholz C."/>
            <person name="Cheng Z."/>
            <person name="Xiao H."/>
            <person name="Zhou Y."/>
        </authorList>
    </citation>
    <scope>NUCLEOTIDE SEQUENCE [LARGE SCALE GENOMIC DNA]</scope>
    <source>
        <strain evidence="2">cv. Pinot noir / PN40024</strain>
        <tissue evidence="1">Leaf</tissue>
    </source>
</reference>
<dbReference type="EMBL" id="CP126658">
    <property type="protein sequence ID" value="WJZ98182.1"/>
    <property type="molecule type" value="Genomic_DNA"/>
</dbReference>
<proteinExistence type="predicted"/>
<dbReference type="Proteomes" id="UP001227230">
    <property type="component" value="Chromosome 11"/>
</dbReference>
<dbReference type="PANTHER" id="PTHR42648:SF28">
    <property type="entry name" value="TRANSPOSON-ENCODED PROTEIN WITH RIBONUCLEASE H-LIKE AND RETROVIRUS ZINC FINGER-LIKE DOMAINS"/>
    <property type="match status" value="1"/>
</dbReference>
<evidence type="ECO:0008006" key="3">
    <source>
        <dbReference type="Google" id="ProtNLM"/>
    </source>
</evidence>
<name>A0ABY9CU78_VITVI</name>
<evidence type="ECO:0000313" key="1">
    <source>
        <dbReference type="EMBL" id="WJZ98182.1"/>
    </source>
</evidence>
<evidence type="ECO:0000313" key="2">
    <source>
        <dbReference type="Proteomes" id="UP001227230"/>
    </source>
</evidence>
<organism evidence="1 2">
    <name type="scientific">Vitis vinifera</name>
    <name type="common">Grape</name>
    <dbReference type="NCBI Taxonomy" id="29760"/>
    <lineage>
        <taxon>Eukaryota</taxon>
        <taxon>Viridiplantae</taxon>
        <taxon>Streptophyta</taxon>
        <taxon>Embryophyta</taxon>
        <taxon>Tracheophyta</taxon>
        <taxon>Spermatophyta</taxon>
        <taxon>Magnoliopsida</taxon>
        <taxon>eudicotyledons</taxon>
        <taxon>Gunneridae</taxon>
        <taxon>Pentapetalae</taxon>
        <taxon>rosids</taxon>
        <taxon>Vitales</taxon>
        <taxon>Vitaceae</taxon>
        <taxon>Viteae</taxon>
        <taxon>Vitis</taxon>
    </lineage>
</organism>
<keyword evidence="2" id="KW-1185">Reference proteome</keyword>